<proteinExistence type="predicted"/>
<reference evidence="2" key="1">
    <citation type="submission" date="2017-06" db="EMBL/GenBank/DDBJ databases">
        <title>Genome analysis of Fimbriiglobus ruber SP5, the first member of the order Planctomycetales with confirmed chitinolytic capability.</title>
        <authorList>
            <person name="Ravin N.V."/>
            <person name="Rakitin A.L."/>
            <person name="Ivanova A.A."/>
            <person name="Beletsky A.V."/>
            <person name="Kulichevskaya I.S."/>
            <person name="Mardanov A.V."/>
            <person name="Dedysh S.N."/>
        </authorList>
    </citation>
    <scope>NUCLEOTIDE SEQUENCE [LARGE SCALE GENOMIC DNA]</scope>
    <source>
        <strain evidence="2">SP5</strain>
    </source>
</reference>
<keyword evidence="2" id="KW-1185">Reference proteome</keyword>
<dbReference type="AlphaFoldDB" id="A0A225DQ77"/>
<evidence type="ECO:0000313" key="2">
    <source>
        <dbReference type="Proteomes" id="UP000214646"/>
    </source>
</evidence>
<dbReference type="Proteomes" id="UP000214646">
    <property type="component" value="Unassembled WGS sequence"/>
</dbReference>
<comment type="caution">
    <text evidence="1">The sequence shown here is derived from an EMBL/GenBank/DDBJ whole genome shotgun (WGS) entry which is preliminary data.</text>
</comment>
<name>A0A225DQ77_9BACT</name>
<protein>
    <submittedName>
        <fullName evidence="1">Uncharacterized protein</fullName>
    </submittedName>
</protein>
<gene>
    <name evidence="1" type="ORF">FRUB_03030</name>
</gene>
<dbReference type="EMBL" id="NIDE01000004">
    <property type="protein sequence ID" value="OWK43431.1"/>
    <property type="molecule type" value="Genomic_DNA"/>
</dbReference>
<evidence type="ECO:0000313" key="1">
    <source>
        <dbReference type="EMBL" id="OWK43431.1"/>
    </source>
</evidence>
<accession>A0A225DQ77</accession>
<sequence>MGNHRFVVTGVPFAGRSAVANLFRSYPDSLHDQNTQY</sequence>
<organism evidence="1 2">
    <name type="scientific">Fimbriiglobus ruber</name>
    <dbReference type="NCBI Taxonomy" id="1908690"/>
    <lineage>
        <taxon>Bacteria</taxon>
        <taxon>Pseudomonadati</taxon>
        <taxon>Planctomycetota</taxon>
        <taxon>Planctomycetia</taxon>
        <taxon>Gemmatales</taxon>
        <taxon>Gemmataceae</taxon>
        <taxon>Fimbriiglobus</taxon>
    </lineage>
</organism>